<dbReference type="HOGENOM" id="CLU_3368497_0_0_1"/>
<sequence>MKAELHERRLKAIDWKGFSEKQIKAIKYTQKRHPT</sequence>
<accession>W9I5P7</accession>
<evidence type="ECO:0000313" key="2">
    <source>
        <dbReference type="Proteomes" id="UP000030753"/>
    </source>
</evidence>
<proteinExistence type="predicted"/>
<organism evidence="1 2">
    <name type="scientific">Fusarium oxysporum NRRL 32931</name>
    <dbReference type="NCBI Taxonomy" id="660029"/>
    <lineage>
        <taxon>Eukaryota</taxon>
        <taxon>Fungi</taxon>
        <taxon>Dikarya</taxon>
        <taxon>Ascomycota</taxon>
        <taxon>Pezizomycotina</taxon>
        <taxon>Sordariomycetes</taxon>
        <taxon>Hypocreomycetidae</taxon>
        <taxon>Hypocreales</taxon>
        <taxon>Nectriaceae</taxon>
        <taxon>Fusarium</taxon>
        <taxon>Fusarium oxysporum species complex</taxon>
    </lineage>
</organism>
<gene>
    <name evidence="1" type="ORF">FOYG_07562</name>
</gene>
<name>W9I5P7_FUSOX</name>
<dbReference type="AlphaFoldDB" id="W9I5P7"/>
<dbReference type="EMBL" id="JH717843">
    <property type="protein sequence ID" value="EWY89917.1"/>
    <property type="molecule type" value="Genomic_DNA"/>
</dbReference>
<reference evidence="1 2" key="1">
    <citation type="submission" date="2011-06" db="EMBL/GenBank/DDBJ databases">
        <title>The Genome Sequence of Fusarium oxysporum FOSC 3-a.</title>
        <authorList>
            <consortium name="The Broad Institute Genome Sequencing Platform"/>
            <person name="Ma L.-J."/>
            <person name="Gale L.R."/>
            <person name="Schwartz D.C."/>
            <person name="Zhou S."/>
            <person name="Corby-Kistler H."/>
            <person name="Young S.K."/>
            <person name="Zeng Q."/>
            <person name="Gargeya S."/>
            <person name="Fitzgerald M."/>
            <person name="Haas B."/>
            <person name="Abouelleil A."/>
            <person name="Alvarado L."/>
            <person name="Arachchi H.M."/>
            <person name="Berlin A."/>
            <person name="Brown A."/>
            <person name="Chapman S.B."/>
            <person name="Chen Z."/>
            <person name="Dunbar C."/>
            <person name="Freedman E."/>
            <person name="Gearin G."/>
            <person name="Gellesch M."/>
            <person name="Goldberg J."/>
            <person name="Griggs A."/>
            <person name="Gujja S."/>
            <person name="Heiman D."/>
            <person name="Howarth C."/>
            <person name="Larson L."/>
            <person name="Lui A."/>
            <person name="MacDonald P.J.P."/>
            <person name="Mehta T."/>
            <person name="Montmayeur A."/>
            <person name="Murphy C."/>
            <person name="Neiman D."/>
            <person name="Pearson M."/>
            <person name="Priest M."/>
            <person name="Roberts A."/>
            <person name="Saif S."/>
            <person name="Shea T."/>
            <person name="Shenoy N."/>
            <person name="Sisk P."/>
            <person name="Stolte C."/>
            <person name="Sykes S."/>
            <person name="Wortman J."/>
            <person name="Nusbaum C."/>
            <person name="Birren B."/>
        </authorList>
    </citation>
    <scope>NUCLEOTIDE SEQUENCE [LARGE SCALE GENOMIC DNA]</scope>
    <source>
        <strain evidence="2">FOSC 3-a</strain>
    </source>
</reference>
<protein>
    <submittedName>
        <fullName evidence="1">Uncharacterized protein</fullName>
    </submittedName>
</protein>
<dbReference type="Proteomes" id="UP000030753">
    <property type="component" value="Unassembled WGS sequence"/>
</dbReference>
<evidence type="ECO:0000313" key="1">
    <source>
        <dbReference type="EMBL" id="EWY89917.1"/>
    </source>
</evidence>